<accession>A0A518D8S7</accession>
<dbReference type="KEGG" id="pnd:Pla175_12430"/>
<dbReference type="AlphaFoldDB" id="A0A518D8S7"/>
<evidence type="ECO:0000256" key="1">
    <source>
        <dbReference type="SAM" id="MobiDB-lite"/>
    </source>
</evidence>
<protein>
    <recommendedName>
        <fullName evidence="5">Tetratricopeptide repeat protein</fullName>
    </recommendedName>
</protein>
<dbReference type="OrthoDB" id="266806at2"/>
<dbReference type="EMBL" id="CP036291">
    <property type="protein sequence ID" value="QDU87876.1"/>
    <property type="molecule type" value="Genomic_DNA"/>
</dbReference>
<evidence type="ECO:0000313" key="3">
    <source>
        <dbReference type="EMBL" id="QDU87876.1"/>
    </source>
</evidence>
<feature type="transmembrane region" description="Helical" evidence="2">
    <location>
        <begin position="61"/>
        <end position="80"/>
    </location>
</feature>
<organism evidence="3 4">
    <name type="scientific">Pirellulimonas nuda</name>
    <dbReference type="NCBI Taxonomy" id="2528009"/>
    <lineage>
        <taxon>Bacteria</taxon>
        <taxon>Pseudomonadati</taxon>
        <taxon>Planctomycetota</taxon>
        <taxon>Planctomycetia</taxon>
        <taxon>Pirellulales</taxon>
        <taxon>Lacipirellulaceae</taxon>
        <taxon>Pirellulimonas</taxon>
    </lineage>
</organism>
<feature type="region of interest" description="Disordered" evidence="1">
    <location>
        <begin position="195"/>
        <end position="228"/>
    </location>
</feature>
<gene>
    <name evidence="3" type="ORF">Pla175_12430</name>
</gene>
<dbReference type="Proteomes" id="UP000317429">
    <property type="component" value="Chromosome"/>
</dbReference>
<dbReference type="Gene3D" id="1.25.40.10">
    <property type="entry name" value="Tetratricopeptide repeat domain"/>
    <property type="match status" value="1"/>
</dbReference>
<sequence length="228" mass="26048">MKSREVSRKHRRMHWATYLWPGLPHLWLRGSWAGLALAIGFTVLLNVTAVSIWVYPEWLAPRLKLACSGATLLVWVVALVETRGELRRLSERREAESAGTTPREEAVARQRAEEADRRFADAQQDYLRGDWIAAERLLLELLRCRPEDVEGRLLLATVWRRQNRRREAAGQLRKLDRMEAAGGWRMEIENERCLLTSEKGESGPLDAPDEPQLKPNPTRPAEQSAPAA</sequence>
<dbReference type="InterPro" id="IPR011990">
    <property type="entry name" value="TPR-like_helical_dom_sf"/>
</dbReference>
<keyword evidence="2" id="KW-0472">Membrane</keyword>
<keyword evidence="4" id="KW-1185">Reference proteome</keyword>
<dbReference type="RefSeq" id="WP_145282176.1">
    <property type="nucleotide sequence ID" value="NZ_CP036291.1"/>
</dbReference>
<keyword evidence="2" id="KW-0812">Transmembrane</keyword>
<reference evidence="3 4" key="1">
    <citation type="submission" date="2019-02" db="EMBL/GenBank/DDBJ databases">
        <title>Deep-cultivation of Planctomycetes and their phenomic and genomic characterization uncovers novel biology.</title>
        <authorList>
            <person name="Wiegand S."/>
            <person name="Jogler M."/>
            <person name="Boedeker C."/>
            <person name="Pinto D."/>
            <person name="Vollmers J."/>
            <person name="Rivas-Marin E."/>
            <person name="Kohn T."/>
            <person name="Peeters S.H."/>
            <person name="Heuer A."/>
            <person name="Rast P."/>
            <person name="Oberbeckmann S."/>
            <person name="Bunk B."/>
            <person name="Jeske O."/>
            <person name="Meyerdierks A."/>
            <person name="Storesund J.E."/>
            <person name="Kallscheuer N."/>
            <person name="Luecker S."/>
            <person name="Lage O.M."/>
            <person name="Pohl T."/>
            <person name="Merkel B.J."/>
            <person name="Hornburger P."/>
            <person name="Mueller R.-W."/>
            <person name="Bruemmer F."/>
            <person name="Labrenz M."/>
            <person name="Spormann A.M."/>
            <person name="Op den Camp H."/>
            <person name="Overmann J."/>
            <person name="Amann R."/>
            <person name="Jetten M.S.M."/>
            <person name="Mascher T."/>
            <person name="Medema M.H."/>
            <person name="Devos D.P."/>
            <person name="Kaster A.-K."/>
            <person name="Ovreas L."/>
            <person name="Rohde M."/>
            <person name="Galperin M.Y."/>
            <person name="Jogler C."/>
        </authorList>
    </citation>
    <scope>NUCLEOTIDE SEQUENCE [LARGE SCALE GENOMIC DNA]</scope>
    <source>
        <strain evidence="3 4">Pla175</strain>
    </source>
</reference>
<feature type="region of interest" description="Disordered" evidence="1">
    <location>
        <begin position="91"/>
        <end position="112"/>
    </location>
</feature>
<evidence type="ECO:0008006" key="5">
    <source>
        <dbReference type="Google" id="ProtNLM"/>
    </source>
</evidence>
<evidence type="ECO:0000313" key="4">
    <source>
        <dbReference type="Proteomes" id="UP000317429"/>
    </source>
</evidence>
<evidence type="ECO:0000256" key="2">
    <source>
        <dbReference type="SAM" id="Phobius"/>
    </source>
</evidence>
<name>A0A518D8S7_9BACT</name>
<feature type="transmembrane region" description="Helical" evidence="2">
    <location>
        <begin position="32"/>
        <end position="55"/>
    </location>
</feature>
<proteinExistence type="predicted"/>
<keyword evidence="2" id="KW-1133">Transmembrane helix</keyword>
<dbReference type="SUPFAM" id="SSF48452">
    <property type="entry name" value="TPR-like"/>
    <property type="match status" value="1"/>
</dbReference>